<gene>
    <name evidence="2" type="ORF">CD33_11695</name>
</gene>
<dbReference type="GO" id="GO:0016747">
    <property type="term" value="F:acyltransferase activity, transferring groups other than amino-acyl groups"/>
    <property type="evidence" value="ECO:0007669"/>
    <property type="project" value="InterPro"/>
</dbReference>
<dbReference type="Pfam" id="PF13508">
    <property type="entry name" value="Acetyltransf_7"/>
    <property type="match status" value="1"/>
</dbReference>
<keyword evidence="3" id="KW-1185">Reference proteome</keyword>
<evidence type="ECO:0000259" key="1">
    <source>
        <dbReference type="PROSITE" id="PS51186"/>
    </source>
</evidence>
<dbReference type="InterPro" id="IPR016181">
    <property type="entry name" value="Acyl_CoA_acyltransferase"/>
</dbReference>
<dbReference type="PROSITE" id="PS51186">
    <property type="entry name" value="GNAT"/>
    <property type="match status" value="1"/>
</dbReference>
<dbReference type="Proteomes" id="UP000030408">
    <property type="component" value="Unassembled WGS sequence"/>
</dbReference>
<dbReference type="STRING" id="1384057.CD33_11695"/>
<organism evidence="2 3">
    <name type="scientific">Ureibacillus sinduriensis BLB-1 = JCM 15800</name>
    <dbReference type="NCBI Taxonomy" id="1384057"/>
    <lineage>
        <taxon>Bacteria</taxon>
        <taxon>Bacillati</taxon>
        <taxon>Bacillota</taxon>
        <taxon>Bacilli</taxon>
        <taxon>Bacillales</taxon>
        <taxon>Caryophanaceae</taxon>
        <taxon>Ureibacillus</taxon>
    </lineage>
</organism>
<dbReference type="AlphaFoldDB" id="A0A0A3HYE3"/>
<evidence type="ECO:0000313" key="2">
    <source>
        <dbReference type="EMBL" id="KGR75378.1"/>
    </source>
</evidence>
<comment type="caution">
    <text evidence="2">The sequence shown here is derived from an EMBL/GenBank/DDBJ whole genome shotgun (WGS) entry which is preliminary data.</text>
</comment>
<evidence type="ECO:0000313" key="3">
    <source>
        <dbReference type="Proteomes" id="UP000030408"/>
    </source>
</evidence>
<protein>
    <recommendedName>
        <fullName evidence="1">N-acetyltransferase domain-containing protein</fullName>
    </recommendedName>
</protein>
<proteinExistence type="predicted"/>
<reference evidence="2 3" key="1">
    <citation type="submission" date="2014-02" db="EMBL/GenBank/DDBJ databases">
        <title>Draft genome sequence of Lysinibacillus sinduriensis JCM 15800.</title>
        <authorList>
            <person name="Zhang F."/>
            <person name="Wang G."/>
            <person name="Zhang L."/>
        </authorList>
    </citation>
    <scope>NUCLEOTIDE SEQUENCE [LARGE SCALE GENOMIC DNA]</scope>
    <source>
        <strain evidence="2 3">JCM 15800</strain>
    </source>
</reference>
<feature type="domain" description="N-acetyltransferase" evidence="1">
    <location>
        <begin position="1"/>
        <end position="140"/>
    </location>
</feature>
<name>A0A0A3HYE3_9BACL</name>
<dbReference type="Gene3D" id="3.40.630.30">
    <property type="match status" value="1"/>
</dbReference>
<dbReference type="eggNOG" id="COG0456">
    <property type="taxonomic scope" value="Bacteria"/>
</dbReference>
<dbReference type="EMBL" id="JPVO01000051">
    <property type="protein sequence ID" value="KGR75378.1"/>
    <property type="molecule type" value="Genomic_DNA"/>
</dbReference>
<sequence length="194" mass="23152">MVGKLFGGKDWYERLKEYFPEREMKSKQHFEILLKEKTEIYQVLEADDYVVVYFEQLDYIFIDYILVSGNARGKGIGGKVLEMFKERGKAIILEVEPITMEDPDSGKRIRFYERNGFKRMEEICYERIHNVSKELSKMDIYCWSEAEANEEWVLEKMKEIYSNVHAYKTQELYGVDPQSVIEVLWLKKNLLEVN</sequence>
<dbReference type="SUPFAM" id="SSF55729">
    <property type="entry name" value="Acyl-CoA N-acyltransferases (Nat)"/>
    <property type="match status" value="1"/>
</dbReference>
<accession>A0A0A3HYE3</accession>
<dbReference type="InterPro" id="IPR000182">
    <property type="entry name" value="GNAT_dom"/>
</dbReference>